<feature type="transmembrane region" description="Helical" evidence="1">
    <location>
        <begin position="64"/>
        <end position="84"/>
    </location>
</feature>
<organism evidence="2 3">
    <name type="scientific">Methanosarcina barkeri CM1</name>
    <dbReference type="NCBI Taxonomy" id="796385"/>
    <lineage>
        <taxon>Archaea</taxon>
        <taxon>Methanobacteriati</taxon>
        <taxon>Methanobacteriota</taxon>
        <taxon>Stenosarchaea group</taxon>
        <taxon>Methanomicrobia</taxon>
        <taxon>Methanosarcinales</taxon>
        <taxon>Methanosarcinaceae</taxon>
        <taxon>Methanosarcina</taxon>
    </lineage>
</organism>
<name>A0A0G3CEG9_METBA</name>
<dbReference type="Proteomes" id="UP000035331">
    <property type="component" value="Chromosome"/>
</dbReference>
<keyword evidence="1" id="KW-0812">Transmembrane</keyword>
<sequence>MKTPIKRNSKQFLFSFFVSICIIIAGVAVTIMESLITSYIVLMGVGLLLFILSISETDAKLSKLLSICSNVFASATCFGLYFHFKSSGSTVTAKFFALFGIFISITTIYSLIPIFKR</sequence>
<dbReference type="PATRIC" id="fig|796385.3.peg.1614"/>
<feature type="transmembrane region" description="Helical" evidence="1">
    <location>
        <begin position="12"/>
        <end position="29"/>
    </location>
</feature>
<keyword evidence="1" id="KW-1133">Transmembrane helix</keyword>
<accession>A0A0G3CEG9</accession>
<evidence type="ECO:0000313" key="3">
    <source>
        <dbReference type="Proteomes" id="UP000035331"/>
    </source>
</evidence>
<dbReference type="AlphaFoldDB" id="A0A0G3CEG9"/>
<keyword evidence="1" id="KW-0472">Membrane</keyword>
<reference evidence="2 3" key="2">
    <citation type="journal article" date="2015" name="Stand. Genomic Sci.">
        <title>The complete genome sequence of the rumen methanogen Methanosarcina barkeri CM1.</title>
        <authorList>
            <person name="Lambie S.C."/>
            <person name="Kelly W.J."/>
            <person name="Leahy S.C."/>
            <person name="Li D."/>
            <person name="Reilly K."/>
            <person name="McAllister T.A."/>
            <person name="Valle E.R."/>
            <person name="Attwood G.T."/>
            <person name="Altermann E."/>
        </authorList>
    </citation>
    <scope>NUCLEOTIDE SEQUENCE [LARGE SCALE GENOMIC DNA]</scope>
    <source>
        <strain evidence="2 3">CM1</strain>
    </source>
</reference>
<proteinExistence type="predicted"/>
<evidence type="ECO:0000256" key="1">
    <source>
        <dbReference type="SAM" id="Phobius"/>
    </source>
</evidence>
<evidence type="ECO:0000313" key="2">
    <source>
        <dbReference type="EMBL" id="AKJ38338.1"/>
    </source>
</evidence>
<dbReference type="EMBL" id="CP008746">
    <property type="protein sequence ID" value="AKJ38338.1"/>
    <property type="molecule type" value="Genomic_DNA"/>
</dbReference>
<feature type="transmembrane region" description="Helical" evidence="1">
    <location>
        <begin position="96"/>
        <end position="115"/>
    </location>
</feature>
<gene>
    <name evidence="2" type="ORF">MCM1_1284</name>
</gene>
<protein>
    <submittedName>
        <fullName evidence="2">Uncharacterized protein</fullName>
    </submittedName>
</protein>
<reference evidence="3" key="1">
    <citation type="submission" date="2014-06" db="EMBL/GenBank/DDBJ databases">
        <title>The complete genome sequence of Methanosarcina barkeri CM1.</title>
        <authorList>
            <consortium name="Pastoral Greenhouse Gas Research Consortium"/>
            <person name="Lambie S.C."/>
            <person name="Leahy S.C."/>
            <person name="Kelly W.J."/>
            <person name="Li D."/>
            <person name="Reilly K."/>
            <person name="Attwood G.T."/>
            <person name="Altermann E."/>
        </authorList>
    </citation>
    <scope>NUCLEOTIDE SEQUENCE [LARGE SCALE GENOMIC DNA]</scope>
    <source>
        <strain evidence="3">CM1</strain>
    </source>
</reference>
<feature type="transmembrane region" description="Helical" evidence="1">
    <location>
        <begin position="35"/>
        <end position="52"/>
    </location>
</feature>